<dbReference type="EMBL" id="VLLI01000002">
    <property type="protein sequence ID" value="TWJ03377.1"/>
    <property type="molecule type" value="Genomic_DNA"/>
</dbReference>
<keyword evidence="10" id="KW-0732">Signal</keyword>
<dbReference type="Gene3D" id="2.60.40.1120">
    <property type="entry name" value="Carboxypeptidase-like, regulatory domain"/>
    <property type="match status" value="1"/>
</dbReference>
<dbReference type="OrthoDB" id="99480at2"/>
<feature type="domain" description="TonB-dependent receptor-like beta-barrel" evidence="11">
    <location>
        <begin position="284"/>
        <end position="712"/>
    </location>
</feature>
<keyword evidence="7 8" id="KW-0998">Cell outer membrane</keyword>
<dbReference type="AlphaFoldDB" id="A0A562UD84"/>
<gene>
    <name evidence="13" type="ORF">JN11_00919</name>
</gene>
<dbReference type="Pfam" id="PF13715">
    <property type="entry name" value="CarbopepD_reg_2"/>
    <property type="match status" value="1"/>
</dbReference>
<dbReference type="Pfam" id="PF00593">
    <property type="entry name" value="TonB_dep_Rec_b-barrel"/>
    <property type="match status" value="1"/>
</dbReference>
<dbReference type="PROSITE" id="PS52016">
    <property type="entry name" value="TONB_DEPENDENT_REC_3"/>
    <property type="match status" value="1"/>
</dbReference>
<dbReference type="InterPro" id="IPR012910">
    <property type="entry name" value="Plug_dom"/>
</dbReference>
<keyword evidence="6 8" id="KW-0472">Membrane</keyword>
<evidence type="ECO:0000256" key="9">
    <source>
        <dbReference type="RuleBase" id="RU003357"/>
    </source>
</evidence>
<dbReference type="PANTHER" id="PTHR30069:SF36">
    <property type="entry name" value="BLL6948 PROTEIN"/>
    <property type="match status" value="1"/>
</dbReference>
<proteinExistence type="inferred from homology"/>
<organism evidence="13 14">
    <name type="scientific">Mucilaginibacter frigoritolerans</name>
    <dbReference type="NCBI Taxonomy" id="652788"/>
    <lineage>
        <taxon>Bacteria</taxon>
        <taxon>Pseudomonadati</taxon>
        <taxon>Bacteroidota</taxon>
        <taxon>Sphingobacteriia</taxon>
        <taxon>Sphingobacteriales</taxon>
        <taxon>Sphingobacteriaceae</taxon>
        <taxon>Mucilaginibacter</taxon>
    </lineage>
</organism>
<dbReference type="SUPFAM" id="SSF56935">
    <property type="entry name" value="Porins"/>
    <property type="match status" value="1"/>
</dbReference>
<feature type="domain" description="TonB-dependent receptor plug" evidence="12">
    <location>
        <begin position="117"/>
        <end position="223"/>
    </location>
</feature>
<keyword evidence="13" id="KW-0675">Receptor</keyword>
<reference evidence="13 14" key="1">
    <citation type="submission" date="2019-07" db="EMBL/GenBank/DDBJ databases">
        <title>Genomic Encyclopedia of Archaeal and Bacterial Type Strains, Phase II (KMG-II): from individual species to whole genera.</title>
        <authorList>
            <person name="Goeker M."/>
        </authorList>
    </citation>
    <scope>NUCLEOTIDE SEQUENCE [LARGE SCALE GENOMIC DNA]</scope>
    <source>
        <strain evidence="13 14">ATCC BAA-1854</strain>
    </source>
</reference>
<protein>
    <submittedName>
        <fullName evidence="13">Outer membrane receptor protein involved in Fe transport</fullName>
    </submittedName>
</protein>
<dbReference type="Gene3D" id="2.170.130.10">
    <property type="entry name" value="TonB-dependent receptor, plug domain"/>
    <property type="match status" value="1"/>
</dbReference>
<dbReference type="GO" id="GO:0009279">
    <property type="term" value="C:cell outer membrane"/>
    <property type="evidence" value="ECO:0007669"/>
    <property type="project" value="UniProtKB-SubCell"/>
</dbReference>
<evidence type="ECO:0000256" key="8">
    <source>
        <dbReference type="PROSITE-ProRule" id="PRU01360"/>
    </source>
</evidence>
<comment type="similarity">
    <text evidence="8 9">Belongs to the TonB-dependent receptor family.</text>
</comment>
<evidence type="ECO:0000256" key="5">
    <source>
        <dbReference type="ARBA" id="ARBA00023077"/>
    </source>
</evidence>
<evidence type="ECO:0000256" key="4">
    <source>
        <dbReference type="ARBA" id="ARBA00022692"/>
    </source>
</evidence>
<dbReference type="Pfam" id="PF07715">
    <property type="entry name" value="Plug"/>
    <property type="match status" value="1"/>
</dbReference>
<dbReference type="InterPro" id="IPR036942">
    <property type="entry name" value="Beta-barrel_TonB_sf"/>
</dbReference>
<dbReference type="Proteomes" id="UP000317010">
    <property type="component" value="Unassembled WGS sequence"/>
</dbReference>
<dbReference type="InterPro" id="IPR037066">
    <property type="entry name" value="Plug_dom_sf"/>
</dbReference>
<dbReference type="PANTHER" id="PTHR30069">
    <property type="entry name" value="TONB-DEPENDENT OUTER MEMBRANE RECEPTOR"/>
    <property type="match status" value="1"/>
</dbReference>
<evidence type="ECO:0000256" key="10">
    <source>
        <dbReference type="SAM" id="SignalP"/>
    </source>
</evidence>
<sequence length="756" mass="84202">MKYIYTLIVAALLTSQAVAQSGFSLSGKIIDSATQVPLNGVTVILQPVNRTNITDETGRFFFKNITASASTTITLSTVGYQKITYQLSDLKNGQTISMAQRQTQLTDVVITADNRNPYKAISETDIKLRGVSNSQEVLRIVPGLFIGQHQGGGKAEQIFLRGFDNDHGTDINMSVDGMPINMVSQAHGQGYADSHFIIPETIESTTYEKGMYNAEKGDLAVTGFVNFNTANAISSDMVKVEAGQFNTYRILGIVNLLNEKAKANDQSWYAASEYRYSDSYFDNPQHFSRFNFFTKYHGKLDDNNWLTISASTLYSKWKASGQIPESAVDQGIIGFYGALDPNEGGVTSRTNVNAQLLTILSDHDLIKNQLYYSRYKFDLHTNFTFYLVDTVNGDEIRQREARNLYGYNGNYIRESYLGNIKVTSEAGLAARLDATTNSELSHTVNDFTLINPIKLGDIKELGTGAYLKETFQLNSKLTINAGLRFDQFYYQYNNKLASDTTLSGVGIYKASNHIISPKLNLYYQATDKMQLYLLMGKGFNSNDTRVVVAEKGLQTLPAAYGADWGTVFKPAANLLFNAALWYSYLQKEYVYAGDGGTVDFTGRTQRIGFDFSGRYQPIKAIYLDADLNYAHGRALDESRGDNYIPLAPVWSSTGGITYKLKNGLNGSLRYRWLGDRPANASYSLKADGYFVNDLVLNYTKPKYEVGLTINNLFGVKWKETQFETITRLKGQAAVDGIAFTAGTKFMTVAHVSYFFK</sequence>
<evidence type="ECO:0000313" key="13">
    <source>
        <dbReference type="EMBL" id="TWJ03377.1"/>
    </source>
</evidence>
<evidence type="ECO:0000313" key="14">
    <source>
        <dbReference type="Proteomes" id="UP000317010"/>
    </source>
</evidence>
<evidence type="ECO:0000256" key="6">
    <source>
        <dbReference type="ARBA" id="ARBA00023136"/>
    </source>
</evidence>
<dbReference type="InterPro" id="IPR008969">
    <property type="entry name" value="CarboxyPept-like_regulatory"/>
</dbReference>
<accession>A0A562UD84</accession>
<feature type="signal peptide" evidence="10">
    <location>
        <begin position="1"/>
        <end position="19"/>
    </location>
</feature>
<feature type="chain" id="PRO_5021943040" evidence="10">
    <location>
        <begin position="20"/>
        <end position="756"/>
    </location>
</feature>
<keyword evidence="4 8" id="KW-0812">Transmembrane</keyword>
<comment type="caution">
    <text evidence="13">The sequence shown here is derived from an EMBL/GenBank/DDBJ whole genome shotgun (WGS) entry which is preliminary data.</text>
</comment>
<dbReference type="InterPro" id="IPR000531">
    <property type="entry name" value="Beta-barrel_TonB"/>
</dbReference>
<evidence type="ECO:0000256" key="3">
    <source>
        <dbReference type="ARBA" id="ARBA00022452"/>
    </source>
</evidence>
<keyword evidence="2 8" id="KW-0813">Transport</keyword>
<evidence type="ECO:0000259" key="12">
    <source>
        <dbReference type="Pfam" id="PF07715"/>
    </source>
</evidence>
<keyword evidence="14" id="KW-1185">Reference proteome</keyword>
<keyword evidence="5 9" id="KW-0798">TonB box</keyword>
<evidence type="ECO:0000259" key="11">
    <source>
        <dbReference type="Pfam" id="PF00593"/>
    </source>
</evidence>
<comment type="subcellular location">
    <subcellularLocation>
        <location evidence="1 8">Cell outer membrane</location>
        <topology evidence="1 8">Multi-pass membrane protein</topology>
    </subcellularLocation>
</comment>
<dbReference type="GO" id="GO:0015344">
    <property type="term" value="F:siderophore uptake transmembrane transporter activity"/>
    <property type="evidence" value="ECO:0007669"/>
    <property type="project" value="TreeGrafter"/>
</dbReference>
<dbReference type="SUPFAM" id="SSF49464">
    <property type="entry name" value="Carboxypeptidase regulatory domain-like"/>
    <property type="match status" value="1"/>
</dbReference>
<dbReference type="GO" id="GO:0044718">
    <property type="term" value="P:siderophore transmembrane transport"/>
    <property type="evidence" value="ECO:0007669"/>
    <property type="project" value="TreeGrafter"/>
</dbReference>
<evidence type="ECO:0000256" key="7">
    <source>
        <dbReference type="ARBA" id="ARBA00023237"/>
    </source>
</evidence>
<name>A0A562UD84_9SPHI</name>
<keyword evidence="3 8" id="KW-1134">Transmembrane beta strand</keyword>
<evidence type="ECO:0000256" key="2">
    <source>
        <dbReference type="ARBA" id="ARBA00022448"/>
    </source>
</evidence>
<dbReference type="InterPro" id="IPR039426">
    <property type="entry name" value="TonB-dep_rcpt-like"/>
</dbReference>
<evidence type="ECO:0000256" key="1">
    <source>
        <dbReference type="ARBA" id="ARBA00004571"/>
    </source>
</evidence>
<dbReference type="Gene3D" id="2.40.170.20">
    <property type="entry name" value="TonB-dependent receptor, beta-barrel domain"/>
    <property type="match status" value="1"/>
</dbReference>
<dbReference type="RefSeq" id="WP_144910033.1">
    <property type="nucleotide sequence ID" value="NZ_VLLI01000002.1"/>
</dbReference>